<reference evidence="4" key="1">
    <citation type="journal article" date="2020" name="Fungal Divers.">
        <title>Resolving the Mortierellaceae phylogeny through synthesis of multi-gene phylogenetics and phylogenomics.</title>
        <authorList>
            <person name="Vandepol N."/>
            <person name="Liber J."/>
            <person name="Desiro A."/>
            <person name="Na H."/>
            <person name="Kennedy M."/>
            <person name="Barry K."/>
            <person name="Grigoriev I.V."/>
            <person name="Miller A.N."/>
            <person name="O'Donnell K."/>
            <person name="Stajich J.E."/>
            <person name="Bonito G."/>
        </authorList>
    </citation>
    <scope>NUCLEOTIDE SEQUENCE</scope>
    <source>
        <strain evidence="4">NVP1</strain>
    </source>
</reference>
<dbReference type="AlphaFoldDB" id="A0A9P5SJK3"/>
<dbReference type="InterPro" id="IPR036871">
    <property type="entry name" value="PX_dom_sf"/>
</dbReference>
<dbReference type="PROSITE" id="PS50195">
    <property type="entry name" value="PX"/>
    <property type="match status" value="1"/>
</dbReference>
<evidence type="ECO:0000259" key="3">
    <source>
        <dbReference type="PROSITE" id="PS50195"/>
    </source>
</evidence>
<dbReference type="InterPro" id="IPR015404">
    <property type="entry name" value="Vps5_C"/>
</dbReference>
<dbReference type="PANTHER" id="PTHR10555:SF170">
    <property type="entry name" value="FI18122P1"/>
    <property type="match status" value="1"/>
</dbReference>
<dbReference type="CDD" id="cd06093">
    <property type="entry name" value="PX_domain"/>
    <property type="match status" value="1"/>
</dbReference>
<dbReference type="SUPFAM" id="SSF103657">
    <property type="entry name" value="BAR/IMD domain-like"/>
    <property type="match status" value="1"/>
</dbReference>
<proteinExistence type="predicted"/>
<dbReference type="Pfam" id="PF09325">
    <property type="entry name" value="Vps5"/>
    <property type="match status" value="1"/>
</dbReference>
<dbReference type="Gene3D" id="1.20.1270.60">
    <property type="entry name" value="Arfaptin homology (AH) domain/BAR domain"/>
    <property type="match status" value="1"/>
</dbReference>
<dbReference type="GO" id="GO:0005768">
    <property type="term" value="C:endosome"/>
    <property type="evidence" value="ECO:0007669"/>
    <property type="project" value="TreeGrafter"/>
</dbReference>
<feature type="compositionally biased region" description="Low complexity" evidence="2">
    <location>
        <begin position="465"/>
        <end position="491"/>
    </location>
</feature>
<evidence type="ECO:0000313" key="4">
    <source>
        <dbReference type="EMBL" id="KAF9331096.1"/>
    </source>
</evidence>
<keyword evidence="5" id="KW-1185">Reference proteome</keyword>
<feature type="coiled-coil region" evidence="1">
    <location>
        <begin position="310"/>
        <end position="337"/>
    </location>
</feature>
<dbReference type="EMBL" id="JAAAUY010000349">
    <property type="protein sequence ID" value="KAF9331096.1"/>
    <property type="molecule type" value="Genomic_DNA"/>
</dbReference>
<keyword evidence="1" id="KW-0175">Coiled coil</keyword>
<organism evidence="4 5">
    <name type="scientific">Podila minutissima</name>
    <dbReference type="NCBI Taxonomy" id="64525"/>
    <lineage>
        <taxon>Eukaryota</taxon>
        <taxon>Fungi</taxon>
        <taxon>Fungi incertae sedis</taxon>
        <taxon>Mucoromycota</taxon>
        <taxon>Mortierellomycotina</taxon>
        <taxon>Mortierellomycetes</taxon>
        <taxon>Mortierellales</taxon>
        <taxon>Mortierellaceae</taxon>
        <taxon>Podila</taxon>
    </lineage>
</organism>
<dbReference type="InterPro" id="IPR001683">
    <property type="entry name" value="PX_dom"/>
</dbReference>
<feature type="region of interest" description="Disordered" evidence="2">
    <location>
        <begin position="547"/>
        <end position="587"/>
    </location>
</feature>
<name>A0A9P5SJK3_9FUNG</name>
<sequence length="587" mass="66260">MKALKIAIPEAASSGGTITVKILVTSANSDATYPVFRTFPQVRWLHQKLQTAFPDYVIPPLPEPLSEKLSEDVDQVEQKRVQIERFLQRICLRTEFATSEAVLWFVGTEMTHLDSVDSRRATLGFLRFDNIIKPSYDRGMRIYRPTENVEENDQGEFQRRQAYILSMEQSFIGLWDAGLRLTKEREKLGDTYSQLGDATMEVLSSKHRLGDGQRIDNRERHQALDKEMQLFGVLSDDLRYLIRRQVKAETFQFMDMVQEYKGMLQGLKDVMNSRTDRLSDYVSASKKVAKRQIQVEQAIQKAATSPADFIEKAQLGLESANSKLESAREEFKKSQVVVTRELLRYEKDKAKEWQTTVQGYAAKQLMYEKEKLEALEKSWGLIQDLRFESEQRTEVRRGGSASSGPKDHDARLKSYWPSGLGSPYAPELRKDDEEPRTVQEDLTSSPKQPMIPEARITPETRFPPNYGSSSDYNSGYNSGPNSEYSSGYNSGDQDEGSRPGYFPATSLSRSGSGPRNKLSEPDLARKMSNSRKGSIAGMVSISALTSNVASTPLGPVDPVVPKEILTTEEDKSKDGYDPLMVRPGFAD</sequence>
<dbReference type="SUPFAM" id="SSF64268">
    <property type="entry name" value="PX domain"/>
    <property type="match status" value="1"/>
</dbReference>
<dbReference type="PANTHER" id="PTHR10555">
    <property type="entry name" value="SORTING NEXIN"/>
    <property type="match status" value="1"/>
</dbReference>
<dbReference type="SMART" id="SM00312">
    <property type="entry name" value="PX"/>
    <property type="match status" value="1"/>
</dbReference>
<dbReference type="GO" id="GO:0035091">
    <property type="term" value="F:phosphatidylinositol binding"/>
    <property type="evidence" value="ECO:0007669"/>
    <property type="project" value="InterPro"/>
</dbReference>
<dbReference type="Proteomes" id="UP000696485">
    <property type="component" value="Unassembled WGS sequence"/>
</dbReference>
<feature type="domain" description="PX" evidence="3">
    <location>
        <begin position="1"/>
        <end position="113"/>
    </location>
</feature>
<evidence type="ECO:0000256" key="2">
    <source>
        <dbReference type="SAM" id="MobiDB-lite"/>
    </source>
</evidence>
<feature type="region of interest" description="Disordered" evidence="2">
    <location>
        <begin position="390"/>
        <end position="531"/>
    </location>
</feature>
<gene>
    <name evidence="4" type="ORF">BG006_006012</name>
</gene>
<dbReference type="InterPro" id="IPR027267">
    <property type="entry name" value="AH/BAR_dom_sf"/>
</dbReference>
<dbReference type="Gene3D" id="3.30.1520.10">
    <property type="entry name" value="Phox-like domain"/>
    <property type="match status" value="1"/>
</dbReference>
<accession>A0A9P5SJK3</accession>
<dbReference type="Pfam" id="PF00787">
    <property type="entry name" value="PX"/>
    <property type="match status" value="1"/>
</dbReference>
<feature type="compositionally biased region" description="Basic and acidic residues" evidence="2">
    <location>
        <begin position="427"/>
        <end position="439"/>
    </location>
</feature>
<comment type="caution">
    <text evidence="4">The sequence shown here is derived from an EMBL/GenBank/DDBJ whole genome shotgun (WGS) entry which is preliminary data.</text>
</comment>
<evidence type="ECO:0000313" key="5">
    <source>
        <dbReference type="Proteomes" id="UP000696485"/>
    </source>
</evidence>
<evidence type="ECO:0000256" key="1">
    <source>
        <dbReference type="SAM" id="Coils"/>
    </source>
</evidence>
<protein>
    <recommendedName>
        <fullName evidence="3">PX domain-containing protein</fullName>
    </recommendedName>
</protein>